<dbReference type="Gene3D" id="1.10.10.10">
    <property type="entry name" value="Winged helix-like DNA-binding domain superfamily/Winged helix DNA-binding domain"/>
    <property type="match status" value="1"/>
</dbReference>
<dbReference type="CDD" id="cd08422">
    <property type="entry name" value="PBP2_CrgA_like"/>
    <property type="match status" value="1"/>
</dbReference>
<comment type="similarity">
    <text evidence="1">Belongs to the LysR transcriptional regulatory family.</text>
</comment>
<evidence type="ECO:0000259" key="5">
    <source>
        <dbReference type="PROSITE" id="PS50931"/>
    </source>
</evidence>
<proteinExistence type="inferred from homology"/>
<evidence type="ECO:0000256" key="1">
    <source>
        <dbReference type="ARBA" id="ARBA00009437"/>
    </source>
</evidence>
<dbReference type="Pfam" id="PF00126">
    <property type="entry name" value="HTH_1"/>
    <property type="match status" value="1"/>
</dbReference>
<dbReference type="PROSITE" id="PS50931">
    <property type="entry name" value="HTH_LYSR"/>
    <property type="match status" value="1"/>
</dbReference>
<dbReference type="AlphaFoldDB" id="A0A510UCC8"/>
<dbReference type="InterPro" id="IPR036388">
    <property type="entry name" value="WH-like_DNA-bd_sf"/>
</dbReference>
<dbReference type="Pfam" id="PF03466">
    <property type="entry name" value="LysR_substrate"/>
    <property type="match status" value="1"/>
</dbReference>
<dbReference type="SUPFAM" id="SSF46785">
    <property type="entry name" value="Winged helix' DNA-binding domain"/>
    <property type="match status" value="1"/>
</dbReference>
<feature type="domain" description="HTH lysR-type" evidence="5">
    <location>
        <begin position="1"/>
        <end position="61"/>
    </location>
</feature>
<dbReference type="InterPro" id="IPR058163">
    <property type="entry name" value="LysR-type_TF_proteobact-type"/>
</dbReference>
<dbReference type="GO" id="GO:0043565">
    <property type="term" value="F:sequence-specific DNA binding"/>
    <property type="evidence" value="ECO:0007669"/>
    <property type="project" value="TreeGrafter"/>
</dbReference>
<dbReference type="Proteomes" id="UP000321787">
    <property type="component" value="Unassembled WGS sequence"/>
</dbReference>
<organism evidence="6 7">
    <name type="scientific">Aliivibrio fischeri</name>
    <name type="common">Vibrio fischeri</name>
    <dbReference type="NCBI Taxonomy" id="668"/>
    <lineage>
        <taxon>Bacteria</taxon>
        <taxon>Pseudomonadati</taxon>
        <taxon>Pseudomonadota</taxon>
        <taxon>Gammaproteobacteria</taxon>
        <taxon>Vibrionales</taxon>
        <taxon>Vibrionaceae</taxon>
        <taxon>Aliivibrio</taxon>
    </lineage>
</organism>
<dbReference type="PANTHER" id="PTHR30537:SF14">
    <property type="entry name" value="TRANSCRIPTIONAL REGULATOR LYSR FAMILY"/>
    <property type="match status" value="1"/>
</dbReference>
<keyword evidence="4" id="KW-0804">Transcription</keyword>
<keyword evidence="2" id="KW-0805">Transcription regulation</keyword>
<evidence type="ECO:0000256" key="4">
    <source>
        <dbReference type="ARBA" id="ARBA00023163"/>
    </source>
</evidence>
<accession>A0A510UCC8</accession>
<comment type="caution">
    <text evidence="6">The sequence shown here is derived from an EMBL/GenBank/DDBJ whole genome shotgun (WGS) entry which is preliminary data.</text>
</comment>
<reference evidence="6 7" key="1">
    <citation type="submission" date="2019-07" db="EMBL/GenBank/DDBJ databases">
        <title>Whole genome shotgun sequence of Aliivibrio fischeri NBRC 101058.</title>
        <authorList>
            <person name="Hosoyama A."/>
            <person name="Uohara A."/>
            <person name="Ohji S."/>
            <person name="Ichikawa N."/>
        </authorList>
    </citation>
    <scope>NUCLEOTIDE SEQUENCE [LARGE SCALE GENOMIC DNA]</scope>
    <source>
        <strain evidence="6 7">NBRC 101058</strain>
    </source>
</reference>
<evidence type="ECO:0000256" key="3">
    <source>
        <dbReference type="ARBA" id="ARBA00023125"/>
    </source>
</evidence>
<dbReference type="Gene3D" id="3.40.190.290">
    <property type="match status" value="1"/>
</dbReference>
<dbReference type="SUPFAM" id="SSF53850">
    <property type="entry name" value="Periplasmic binding protein-like II"/>
    <property type="match status" value="1"/>
</dbReference>
<dbReference type="InterPro" id="IPR000847">
    <property type="entry name" value="LysR_HTH_N"/>
</dbReference>
<gene>
    <name evidence="6" type="ORF">AFI02nite_02050</name>
</gene>
<dbReference type="InterPro" id="IPR005119">
    <property type="entry name" value="LysR_subst-bd"/>
</dbReference>
<dbReference type="InterPro" id="IPR036390">
    <property type="entry name" value="WH_DNA-bd_sf"/>
</dbReference>
<dbReference type="PANTHER" id="PTHR30537">
    <property type="entry name" value="HTH-TYPE TRANSCRIPTIONAL REGULATOR"/>
    <property type="match status" value="1"/>
</dbReference>
<name>A0A510UCC8_ALIFS</name>
<evidence type="ECO:0000313" key="6">
    <source>
        <dbReference type="EMBL" id="GEK12169.1"/>
    </source>
</evidence>
<sequence length="303" mass="34638">MEIKWLNYVPIYVALCEEKSIAGAAKRLKCSNAHISRQLQQLESILSVQLIHRTTRQFNLTYDGIEFYKQAKHLLDSAEAINAKLLSPESMAGKLRIAASASFGSILLTEPLAEFCRTYPKIDIEVIFTESPLDLIESGFDVAFYLTNSPPEGYVGHYFRSLQCKPFAHINYMRNQGEITHPSHLNKLNHILYKNTDFTLNNWTFNNIKSKENIAINLEGSFSVNLVASMVDAMLNECGVAMLDELALSKLSQTKRNEIVQLTPSWETQPILPLYLLYPKRKHLPQRTKLFVDFFRDYLGNIQ</sequence>
<dbReference type="EMBL" id="BJTZ01000001">
    <property type="protein sequence ID" value="GEK12169.1"/>
    <property type="molecule type" value="Genomic_DNA"/>
</dbReference>
<dbReference type="RefSeq" id="WP_146860821.1">
    <property type="nucleotide sequence ID" value="NZ_BJTZ01000001.1"/>
</dbReference>
<keyword evidence="3" id="KW-0238">DNA-binding</keyword>
<protein>
    <submittedName>
        <fullName evidence="6">LysR family transcriptional regulator</fullName>
    </submittedName>
</protein>
<evidence type="ECO:0000256" key="2">
    <source>
        <dbReference type="ARBA" id="ARBA00023015"/>
    </source>
</evidence>
<evidence type="ECO:0000313" key="7">
    <source>
        <dbReference type="Proteomes" id="UP000321787"/>
    </source>
</evidence>
<dbReference type="GO" id="GO:0006351">
    <property type="term" value="P:DNA-templated transcription"/>
    <property type="evidence" value="ECO:0007669"/>
    <property type="project" value="TreeGrafter"/>
</dbReference>
<dbReference type="GO" id="GO:0003700">
    <property type="term" value="F:DNA-binding transcription factor activity"/>
    <property type="evidence" value="ECO:0007669"/>
    <property type="project" value="InterPro"/>
</dbReference>